<keyword evidence="5" id="KW-0175">Coiled coil</keyword>
<evidence type="ECO:0000313" key="8">
    <source>
        <dbReference type="EMBL" id="GGG49807.1"/>
    </source>
</evidence>
<dbReference type="PANTHER" id="PTHR34138:SF1">
    <property type="entry name" value="CELL SHAPE-DETERMINING PROTEIN MREC"/>
    <property type="match status" value="1"/>
</dbReference>
<organism evidence="8 9">
    <name type="scientific">Caldovatus sediminis</name>
    <dbReference type="NCBI Taxonomy" id="2041189"/>
    <lineage>
        <taxon>Bacteria</taxon>
        <taxon>Pseudomonadati</taxon>
        <taxon>Pseudomonadota</taxon>
        <taxon>Alphaproteobacteria</taxon>
        <taxon>Acetobacterales</taxon>
        <taxon>Roseomonadaceae</taxon>
        <taxon>Caldovatus</taxon>
    </lineage>
</organism>
<evidence type="ECO:0000256" key="5">
    <source>
        <dbReference type="SAM" id="Coils"/>
    </source>
</evidence>
<protein>
    <recommendedName>
        <fullName evidence="2">Cell shape-determining protein MreC</fullName>
    </recommendedName>
    <alternativeName>
        <fullName evidence="4">Cell shape protein MreC</fullName>
    </alternativeName>
</protein>
<dbReference type="EMBL" id="BMKS01000020">
    <property type="protein sequence ID" value="GGG49807.1"/>
    <property type="molecule type" value="Genomic_DNA"/>
</dbReference>
<proteinExistence type="inferred from homology"/>
<dbReference type="NCBIfam" id="NF010512">
    <property type="entry name" value="PRK13922.12-1"/>
    <property type="match status" value="1"/>
</dbReference>
<accession>A0A8J2ZFI5</accession>
<evidence type="ECO:0000256" key="2">
    <source>
        <dbReference type="ARBA" id="ARBA00013855"/>
    </source>
</evidence>
<evidence type="ECO:0000256" key="3">
    <source>
        <dbReference type="ARBA" id="ARBA00022960"/>
    </source>
</evidence>
<dbReference type="GO" id="GO:0005886">
    <property type="term" value="C:plasma membrane"/>
    <property type="evidence" value="ECO:0007669"/>
    <property type="project" value="TreeGrafter"/>
</dbReference>
<dbReference type="InterPro" id="IPR042175">
    <property type="entry name" value="Cell/Rod_MreC_2"/>
</dbReference>
<feature type="region of interest" description="Disordered" evidence="6">
    <location>
        <begin position="276"/>
        <end position="295"/>
    </location>
</feature>
<evidence type="ECO:0000256" key="1">
    <source>
        <dbReference type="ARBA" id="ARBA00009369"/>
    </source>
</evidence>
<evidence type="ECO:0000256" key="6">
    <source>
        <dbReference type="SAM" id="MobiDB-lite"/>
    </source>
</evidence>
<dbReference type="Gene3D" id="2.40.10.350">
    <property type="entry name" value="Rod shape-determining protein MreC, domain 2"/>
    <property type="match status" value="1"/>
</dbReference>
<keyword evidence="3" id="KW-0133">Cell shape</keyword>
<dbReference type="InterPro" id="IPR042177">
    <property type="entry name" value="Cell/Rod_1"/>
</dbReference>
<sequence length="295" mass="31754">MLRLSIPLRQALARLTLPVMVAAAFATMLLGKADALLAERARTALADALAPIWAAVAEPLRAARDAAEEARTLVALRAENARLREENERLRRWQAAAHALEAENALLRRQLDFIPDPAPRFVTARVVADGGGVYARAVLLALHPSHDIRKGQVALDERGFVGRVTEVGARSARVLLATDINSRIPVALEGSRARALMIGTNGPRPRLAYWPEGTRPAEGERLVTSAEGNLFPGGLPVGVVRWSASGAPEVELFARLDRLDLVRLFDFGPDGILPPEAVARPAPRRGGGTAAMARR</sequence>
<reference evidence="8 9" key="1">
    <citation type="journal article" date="2014" name="Int. J. Syst. Evol. Microbiol.">
        <title>Complete genome sequence of Corynebacterium casei LMG S-19264T (=DSM 44701T), isolated from a smear-ripened cheese.</title>
        <authorList>
            <consortium name="US DOE Joint Genome Institute (JGI-PGF)"/>
            <person name="Walter F."/>
            <person name="Albersmeier A."/>
            <person name="Kalinowski J."/>
            <person name="Ruckert C."/>
        </authorList>
    </citation>
    <scope>NUCLEOTIDE SEQUENCE [LARGE SCALE GENOMIC DNA]</scope>
    <source>
        <strain evidence="8 9">CGMCC 1.16330</strain>
    </source>
</reference>
<dbReference type="RefSeq" id="WP_188903738.1">
    <property type="nucleotide sequence ID" value="NZ_BMKS01000020.1"/>
</dbReference>
<dbReference type="GO" id="GO:0008360">
    <property type="term" value="P:regulation of cell shape"/>
    <property type="evidence" value="ECO:0007669"/>
    <property type="project" value="UniProtKB-KW"/>
</dbReference>
<dbReference type="Pfam" id="PF04085">
    <property type="entry name" value="MreC"/>
    <property type="match status" value="1"/>
</dbReference>
<gene>
    <name evidence="8" type="ORF">GCM10010964_41380</name>
</gene>
<feature type="coiled-coil region" evidence="5">
    <location>
        <begin position="66"/>
        <end position="110"/>
    </location>
</feature>
<keyword evidence="9" id="KW-1185">Reference proteome</keyword>
<dbReference type="PANTHER" id="PTHR34138">
    <property type="entry name" value="CELL SHAPE-DETERMINING PROTEIN MREC"/>
    <property type="match status" value="1"/>
</dbReference>
<dbReference type="InterPro" id="IPR055342">
    <property type="entry name" value="MreC_beta-barrel_core"/>
</dbReference>
<feature type="domain" description="Rod shape-determining protein MreC beta-barrel core" evidence="7">
    <location>
        <begin position="145"/>
        <end position="264"/>
    </location>
</feature>
<dbReference type="Proteomes" id="UP000597507">
    <property type="component" value="Unassembled WGS sequence"/>
</dbReference>
<dbReference type="Gene3D" id="2.40.10.340">
    <property type="entry name" value="Rod shape-determining protein MreC, domain 1"/>
    <property type="match status" value="1"/>
</dbReference>
<evidence type="ECO:0000259" key="7">
    <source>
        <dbReference type="Pfam" id="PF04085"/>
    </source>
</evidence>
<dbReference type="InterPro" id="IPR007221">
    <property type="entry name" value="MreC"/>
</dbReference>
<name>A0A8J2ZFI5_9PROT</name>
<comment type="caution">
    <text evidence="8">The sequence shown here is derived from an EMBL/GenBank/DDBJ whole genome shotgun (WGS) entry which is preliminary data.</text>
</comment>
<dbReference type="AlphaFoldDB" id="A0A8J2ZFI5"/>
<comment type="similarity">
    <text evidence="1">Belongs to the MreC family.</text>
</comment>
<evidence type="ECO:0000313" key="9">
    <source>
        <dbReference type="Proteomes" id="UP000597507"/>
    </source>
</evidence>
<evidence type="ECO:0000256" key="4">
    <source>
        <dbReference type="ARBA" id="ARBA00032089"/>
    </source>
</evidence>